<comment type="caution">
    <text evidence="2">The sequence shown here is derived from an EMBL/GenBank/DDBJ whole genome shotgun (WGS) entry which is preliminary data.</text>
</comment>
<evidence type="ECO:0000313" key="3">
    <source>
        <dbReference type="Proteomes" id="UP000680304"/>
    </source>
</evidence>
<dbReference type="Pfam" id="PF08878">
    <property type="entry name" value="HamA"/>
    <property type="match status" value="1"/>
</dbReference>
<dbReference type="EMBL" id="BOVJ01000006">
    <property type="protein sequence ID" value="GIQ61632.1"/>
    <property type="molecule type" value="Genomic_DNA"/>
</dbReference>
<organism evidence="2 3">
    <name type="scientific">Paenibacillus cisolokensis</name>
    <dbReference type="NCBI Taxonomy" id="1658519"/>
    <lineage>
        <taxon>Bacteria</taxon>
        <taxon>Bacillati</taxon>
        <taxon>Bacillota</taxon>
        <taxon>Bacilli</taxon>
        <taxon>Bacillales</taxon>
        <taxon>Paenibacillaceae</taxon>
        <taxon>Paenibacillus</taxon>
    </lineage>
</organism>
<keyword evidence="3" id="KW-1185">Reference proteome</keyword>
<reference evidence="2 3" key="1">
    <citation type="submission" date="2021-04" db="EMBL/GenBank/DDBJ databases">
        <title>Draft genome sequence of Paenibacillus cisolokensis, LC2-13A.</title>
        <authorList>
            <person name="Uke A."/>
            <person name="Chhe C."/>
            <person name="Baramee S."/>
            <person name="Kosugi A."/>
        </authorList>
    </citation>
    <scope>NUCLEOTIDE SEQUENCE [LARGE SCALE GENOMIC DNA]</scope>
    <source>
        <strain evidence="2 3">LC2-13A</strain>
    </source>
</reference>
<name>A0ABQ4N0D8_9BACL</name>
<accession>A0ABQ4N0D8</accession>
<feature type="domain" description="Anti-bacteriophage protein A/HamA C-terminal" evidence="1">
    <location>
        <begin position="85"/>
        <end position="231"/>
    </location>
</feature>
<gene>
    <name evidence="2" type="ORF">PACILC2_02000</name>
</gene>
<dbReference type="Proteomes" id="UP000680304">
    <property type="component" value="Unassembled WGS sequence"/>
</dbReference>
<protein>
    <recommendedName>
        <fullName evidence="1">Anti-bacteriophage protein A/HamA C-terminal domain-containing protein</fullName>
    </recommendedName>
</protein>
<sequence>MQEKACNAIVKRGAKVILNSAIYLMEEYGSFQVYNLDCSYSFFYIDIKDENNFYSGLFEFVLNEDTLLSYAQGKFGIKFSPSVKHYATLYKELRYYIDSEHIEKDISDLEEDLATLLKDEYDSETKESGKSVVRLSKIGRIGEYIFHVFLADYFKFECIIPKFKLTTDMNMSVNGIDTLHLAKEEKMILLGESKVTKNLDNGIKLINKSITGYQKELEEEFILVLSNPYLKLDTFRELFGGIEEFCINFSDFIKKLRLIKSAYLFLLHTEAKQILKISFQSCSSFHVSNYLGWKPGII</sequence>
<evidence type="ECO:0000259" key="1">
    <source>
        <dbReference type="Pfam" id="PF08878"/>
    </source>
</evidence>
<proteinExistence type="predicted"/>
<dbReference type="InterPro" id="IPR014976">
    <property type="entry name" value="AbpA_HamA_C"/>
</dbReference>
<evidence type="ECO:0000313" key="2">
    <source>
        <dbReference type="EMBL" id="GIQ61632.1"/>
    </source>
</evidence>